<dbReference type="Pfam" id="PF13927">
    <property type="entry name" value="Ig_3"/>
    <property type="match status" value="1"/>
</dbReference>
<comment type="caution">
    <text evidence="10">The sequence shown here is derived from an EMBL/GenBank/DDBJ whole genome shotgun (WGS) entry which is preliminary data.</text>
</comment>
<name>A0A9W9Z329_9CNID</name>
<evidence type="ECO:0000313" key="11">
    <source>
        <dbReference type="Proteomes" id="UP001163046"/>
    </source>
</evidence>
<keyword evidence="2" id="KW-0964">Secreted</keyword>
<dbReference type="PANTHER" id="PTHR15031">
    <property type="entry name" value="CARTILAGE INTERMEDIATE LAYER PROTEIN CLIP"/>
    <property type="match status" value="1"/>
</dbReference>
<evidence type="ECO:0000256" key="4">
    <source>
        <dbReference type="ARBA" id="ARBA00023157"/>
    </source>
</evidence>
<dbReference type="SUPFAM" id="SSF48726">
    <property type="entry name" value="Immunoglobulin"/>
    <property type="match status" value="1"/>
</dbReference>
<accession>A0A9W9Z329</accession>
<dbReference type="Pfam" id="PF23708">
    <property type="entry name" value="CILP_5th"/>
    <property type="match status" value="1"/>
</dbReference>
<evidence type="ECO:0000256" key="2">
    <source>
        <dbReference type="ARBA" id="ARBA00022525"/>
    </source>
</evidence>
<dbReference type="Pfam" id="PF10591">
    <property type="entry name" value="SPARC_Ca_bdg"/>
    <property type="match status" value="1"/>
</dbReference>
<dbReference type="InterPro" id="IPR056256">
    <property type="entry name" value="CILP-1/2_b-sand_dom2"/>
</dbReference>
<evidence type="ECO:0000256" key="5">
    <source>
        <dbReference type="ARBA" id="ARBA00023180"/>
    </source>
</evidence>
<comment type="subcellular location">
    <subcellularLocation>
        <location evidence="1">Secreted</location>
    </subcellularLocation>
</comment>
<dbReference type="Gene3D" id="2.60.40.10">
    <property type="entry name" value="Immunoglobulins"/>
    <property type="match status" value="1"/>
</dbReference>
<dbReference type="InterPro" id="IPR018247">
    <property type="entry name" value="EF_Hand_1_Ca_BS"/>
</dbReference>
<dbReference type="GO" id="GO:0005509">
    <property type="term" value="F:calcium ion binding"/>
    <property type="evidence" value="ECO:0007669"/>
    <property type="project" value="InterPro"/>
</dbReference>
<keyword evidence="4" id="KW-1015">Disulfide bond</keyword>
<dbReference type="SUPFAM" id="SSF47473">
    <property type="entry name" value="EF-hand"/>
    <property type="match status" value="1"/>
</dbReference>
<feature type="signal peptide" evidence="7">
    <location>
        <begin position="1"/>
        <end position="23"/>
    </location>
</feature>
<proteinExistence type="predicted"/>
<dbReference type="InterPro" id="IPR003599">
    <property type="entry name" value="Ig_sub"/>
</dbReference>
<feature type="compositionally biased region" description="Low complexity" evidence="6">
    <location>
        <begin position="1051"/>
        <end position="1062"/>
    </location>
</feature>
<keyword evidence="7" id="KW-0732">Signal</keyword>
<protein>
    <submittedName>
        <fullName evidence="10">Uncharacterized protein</fullName>
    </submittedName>
</protein>
<dbReference type="PROSITE" id="PS50222">
    <property type="entry name" value="EF_HAND_2"/>
    <property type="match status" value="1"/>
</dbReference>
<dbReference type="InterPro" id="IPR002048">
    <property type="entry name" value="EF_hand_dom"/>
</dbReference>
<dbReference type="InterPro" id="IPR003598">
    <property type="entry name" value="Ig_sub2"/>
</dbReference>
<feature type="compositionally biased region" description="Acidic residues" evidence="6">
    <location>
        <begin position="1065"/>
        <end position="1092"/>
    </location>
</feature>
<evidence type="ECO:0000259" key="9">
    <source>
        <dbReference type="PROSITE" id="PS50835"/>
    </source>
</evidence>
<feature type="region of interest" description="Disordered" evidence="6">
    <location>
        <begin position="1051"/>
        <end position="1092"/>
    </location>
</feature>
<dbReference type="PROSITE" id="PS00018">
    <property type="entry name" value="EF_HAND_1"/>
    <property type="match status" value="2"/>
</dbReference>
<organism evidence="10 11">
    <name type="scientific">Desmophyllum pertusum</name>
    <dbReference type="NCBI Taxonomy" id="174260"/>
    <lineage>
        <taxon>Eukaryota</taxon>
        <taxon>Metazoa</taxon>
        <taxon>Cnidaria</taxon>
        <taxon>Anthozoa</taxon>
        <taxon>Hexacorallia</taxon>
        <taxon>Scleractinia</taxon>
        <taxon>Caryophylliina</taxon>
        <taxon>Caryophylliidae</taxon>
        <taxon>Desmophyllum</taxon>
    </lineage>
</organism>
<dbReference type="InterPro" id="IPR013783">
    <property type="entry name" value="Ig-like_fold"/>
</dbReference>
<evidence type="ECO:0000256" key="1">
    <source>
        <dbReference type="ARBA" id="ARBA00004613"/>
    </source>
</evidence>
<dbReference type="Proteomes" id="UP001163046">
    <property type="component" value="Unassembled WGS sequence"/>
</dbReference>
<dbReference type="GO" id="GO:0005576">
    <property type="term" value="C:extracellular region"/>
    <property type="evidence" value="ECO:0007669"/>
    <property type="project" value="UniProtKB-SubCell"/>
</dbReference>
<dbReference type="EMBL" id="MU826828">
    <property type="protein sequence ID" value="KAJ7374296.1"/>
    <property type="molecule type" value="Genomic_DNA"/>
</dbReference>
<evidence type="ECO:0000259" key="8">
    <source>
        <dbReference type="PROSITE" id="PS50222"/>
    </source>
</evidence>
<dbReference type="InterPro" id="IPR019577">
    <property type="entry name" value="SPARC/Testican_Ca-bd-dom"/>
</dbReference>
<gene>
    <name evidence="10" type="ORF">OS493_007381</name>
</gene>
<dbReference type="Pfam" id="PF23591">
    <property type="entry name" value="CILP"/>
    <property type="match status" value="1"/>
</dbReference>
<feature type="domain" description="Ig-like" evidence="9">
    <location>
        <begin position="245"/>
        <end position="322"/>
    </location>
</feature>
<feature type="chain" id="PRO_5040967802" evidence="7">
    <location>
        <begin position="24"/>
        <end position="1092"/>
    </location>
</feature>
<reference evidence="10" key="1">
    <citation type="submission" date="2023-01" db="EMBL/GenBank/DDBJ databases">
        <title>Genome assembly of the deep-sea coral Lophelia pertusa.</title>
        <authorList>
            <person name="Herrera S."/>
            <person name="Cordes E."/>
        </authorList>
    </citation>
    <scope>NUCLEOTIDE SEQUENCE</scope>
    <source>
        <strain evidence="10">USNM1676648</strain>
        <tissue evidence="10">Polyp</tissue>
    </source>
</reference>
<feature type="domain" description="EF-hand" evidence="8">
    <location>
        <begin position="72"/>
        <end position="107"/>
    </location>
</feature>
<keyword evidence="11" id="KW-1185">Reference proteome</keyword>
<dbReference type="InterPro" id="IPR036179">
    <property type="entry name" value="Ig-like_dom_sf"/>
</dbReference>
<dbReference type="InterPro" id="IPR056255">
    <property type="entry name" value="CILP-1/2_dom"/>
</dbReference>
<dbReference type="PROSITE" id="PS50835">
    <property type="entry name" value="IG_LIKE"/>
    <property type="match status" value="1"/>
</dbReference>
<dbReference type="InterPro" id="IPR011992">
    <property type="entry name" value="EF-hand-dom_pair"/>
</dbReference>
<evidence type="ECO:0000256" key="3">
    <source>
        <dbReference type="ARBA" id="ARBA00022837"/>
    </source>
</evidence>
<keyword evidence="5" id="KW-0325">Glycoprotein</keyword>
<dbReference type="PANTHER" id="PTHR15031:SF6">
    <property type="entry name" value="CARTILAGE INTERMEDIATE LAYER PROTEIN 1-LIKE ISOFORM X1"/>
    <property type="match status" value="1"/>
</dbReference>
<keyword evidence="3" id="KW-0106">Calcium</keyword>
<evidence type="ECO:0000256" key="6">
    <source>
        <dbReference type="SAM" id="MobiDB-lite"/>
    </source>
</evidence>
<dbReference type="Gene3D" id="1.10.238.10">
    <property type="entry name" value="EF-hand"/>
    <property type="match status" value="1"/>
</dbReference>
<dbReference type="SMART" id="SM00408">
    <property type="entry name" value="IGc2"/>
    <property type="match status" value="1"/>
</dbReference>
<dbReference type="InterPro" id="IPR039675">
    <property type="entry name" value="CILP1/CILP2"/>
</dbReference>
<dbReference type="OrthoDB" id="9929167at2759"/>
<evidence type="ECO:0000313" key="10">
    <source>
        <dbReference type="EMBL" id="KAJ7374296.1"/>
    </source>
</evidence>
<dbReference type="InterPro" id="IPR007110">
    <property type="entry name" value="Ig-like_dom"/>
</dbReference>
<sequence>MEILCFAWLLTAMVVSLPAETRGNERQGHGCPSDELSKTPSRYAKELQNRVLRRIIFVRPSDRDWFLKQRYFQKRLLQWGFQKTDKDKNGLVDYKEFEATTKIWRLLVSSGCKRAFIEECDENQSKSLSLKEWLNCFNITPACNKTCVRGHLDTVRCQCQCAQSVIQGRVVTSSGSPLRDVGILLGSSPYTEVARTNKSGHFSMIDRCENSSYSVIKSDFIPLQLEGGVQSNVHPLLIHLDDAEPAYITINPKSKMRIAGQSVNFTCEADGTPPIKISWYHNGRRLQQLTSGSRSNLFIPNVNGVQGFYTCKATNEYGSEISTPAELKIKTEEILDTCNRTPSSEIIKLPLGCKVKDTGENTLDVGQCSGEPCSQRFKFSQTCGGKEDCCCGPRVDDYQEIVVICGARKYFKMVFYRVKECRCSTCLKRETLLKGDVVGGPNKDPVKNITVIFRKKVVDSTNEDGKFSFIIPDDVDRLTVTFQDPTDQFFDTTQTMAFQRGQTVFHRIVLQEEDPPVTFDSGEDLSVPLGHARDNMAVLEMSADNLLRKDGSPYKGKAKIRVSLTDPRNASDLFSAPGDFTTVDQSGSVQPLKTYGILRIKVQDQDNKQLDLAGNMKIYLDANKIMLPSNSTGEMAPWLWWLDEKTGRWRQMGEMRPAYNPRTKRASGGRRFYIGDIQTDKISNINIDILWKRCYVRAQAFTMTDKGMQPVNGVVATLIGWENADQEQYYGYTKSVTDKHGIACMPAWCDSDVFLQSGKLSFDTNGGELVSHLNPDNTTLSKLSPELDASIIAGNESSSFKFTTKVTSQAGPIFGGDELNKCLDPDDNLVAFRFYMNKLQIKLDDFGSKPPGHPLSWYTKDPGKPNKEFKKCFLKITTENNFYYGPAPMVLVQSFTPTGKTRYGFSMKEQTTTEERSTRAEKYYRDELSVSNACVEYRCSEKNKETFIVLTLLTGLCLFPETIPGLRPEINPYIEKYGNVTNLPSRRSINFYAPVDISDGKLGLYTGPGKIAEERCKAGTVDDAGKGIEGINSKGPAVLAIDTIECSGWEEWPLWEPEGGAESPDNGEEEPSYDGEESPEDGEEEPVDIGPN</sequence>
<evidence type="ECO:0000256" key="7">
    <source>
        <dbReference type="SAM" id="SignalP"/>
    </source>
</evidence>
<dbReference type="AlphaFoldDB" id="A0A9W9Z329"/>
<dbReference type="SMART" id="SM00409">
    <property type="entry name" value="IG"/>
    <property type="match status" value="1"/>
</dbReference>